<dbReference type="PANTHER" id="PTHR24067">
    <property type="entry name" value="UBIQUITIN-CONJUGATING ENZYME E2"/>
    <property type="match status" value="1"/>
</dbReference>
<reference evidence="11" key="1">
    <citation type="submission" date="2021-02" db="EMBL/GenBank/DDBJ databases">
        <authorList>
            <person name="Nowell W R."/>
        </authorList>
    </citation>
    <scope>NUCLEOTIDE SEQUENCE</scope>
</reference>
<dbReference type="PROSITE" id="PS00183">
    <property type="entry name" value="UBC_1"/>
    <property type="match status" value="1"/>
</dbReference>
<dbReference type="PROSITE" id="PS50127">
    <property type="entry name" value="UBC_2"/>
    <property type="match status" value="1"/>
</dbReference>
<evidence type="ECO:0000256" key="8">
    <source>
        <dbReference type="PROSITE-ProRule" id="PRU10133"/>
    </source>
</evidence>
<dbReference type="Pfam" id="PF00179">
    <property type="entry name" value="UQ_con"/>
    <property type="match status" value="1"/>
</dbReference>
<evidence type="ECO:0000256" key="3">
    <source>
        <dbReference type="ARBA" id="ARBA00022679"/>
    </source>
</evidence>
<evidence type="ECO:0000256" key="2">
    <source>
        <dbReference type="ARBA" id="ARBA00004718"/>
    </source>
</evidence>
<keyword evidence="4" id="KW-0547">Nucleotide-binding</keyword>
<feature type="domain" description="UBC core" evidence="10">
    <location>
        <begin position="4"/>
        <end position="157"/>
    </location>
</feature>
<protein>
    <recommendedName>
        <fullName evidence="10">UBC core domain-containing protein</fullName>
    </recommendedName>
</protein>
<dbReference type="GO" id="GO:0005634">
    <property type="term" value="C:nucleus"/>
    <property type="evidence" value="ECO:0007669"/>
    <property type="project" value="UniProtKB-SubCell"/>
</dbReference>
<accession>A0A815BT20</accession>
<dbReference type="InterPro" id="IPR050113">
    <property type="entry name" value="Ub_conjugating_enzyme"/>
</dbReference>
<evidence type="ECO:0000256" key="7">
    <source>
        <dbReference type="ARBA" id="ARBA00023242"/>
    </source>
</evidence>
<dbReference type="InterPro" id="IPR016135">
    <property type="entry name" value="UBQ-conjugating_enzyme/RWD"/>
</dbReference>
<evidence type="ECO:0000313" key="12">
    <source>
        <dbReference type="Proteomes" id="UP000663852"/>
    </source>
</evidence>
<dbReference type="FunFam" id="3.10.110.10:FF:000013">
    <property type="entry name" value="SUMO-conjugating enzyme UBC9"/>
    <property type="match status" value="1"/>
</dbReference>
<keyword evidence="3" id="KW-0808">Transferase</keyword>
<dbReference type="CDD" id="cd23798">
    <property type="entry name" value="UBCc_UBE2I"/>
    <property type="match status" value="1"/>
</dbReference>
<comment type="caution">
    <text evidence="11">The sequence shown here is derived from an EMBL/GenBank/DDBJ whole genome shotgun (WGS) entry which is preliminary data.</text>
</comment>
<dbReference type="InterPro" id="IPR023313">
    <property type="entry name" value="UBQ-conjugating_AS"/>
</dbReference>
<dbReference type="SUPFAM" id="SSF54495">
    <property type="entry name" value="UBC-like"/>
    <property type="match status" value="1"/>
</dbReference>
<feature type="active site" description="Glycyl thioester intermediate" evidence="8">
    <location>
        <position position="93"/>
    </location>
</feature>
<comment type="pathway">
    <text evidence="2">Protein modification; protein sumoylation.</text>
</comment>
<dbReference type="AlphaFoldDB" id="A0A815BT20"/>
<dbReference type="GO" id="GO:0005524">
    <property type="term" value="F:ATP binding"/>
    <property type="evidence" value="ECO:0007669"/>
    <property type="project" value="UniProtKB-KW"/>
</dbReference>
<sequence length="402" mass="44514">MAGISAARLTEERKAWRRDHPFGFIARPAKNPDGTLNLLNWECGIPGKTGTPWEGGLFKLRMVFKDDYPSTPPKCKFEPPLFHPNIYPSGTVCLSLLDEEKDWRPAITIKQILLGIQELLNEPNPKDPAQAEAYAIYMQDKVEYEKHIIFNNRFRNFSNINMPTVENQVTSTTGSAVAHTAVAENVAVKSIVSTETQSRVSLANTQKMSDLMSRLGTTHQQVDEYSRRRTEQISEEVTAAIAKIVTETQSQQTNLLSDANARSAAIEEEYKLKLQKYVEELDTAKAQNLAVLEKDLNLRQELILEQARKRIDDLNEEANRLKMGVLREAQAQANAKVDAITQQVAALGAEDANRLLTSTSTTVIRTEAMAQGETHVPGAAVVVGTTATTVEKSSSSSTTSKN</sequence>
<comment type="subcellular location">
    <subcellularLocation>
        <location evidence="1">Nucleus</location>
    </subcellularLocation>
</comment>
<evidence type="ECO:0000256" key="4">
    <source>
        <dbReference type="ARBA" id="ARBA00022741"/>
    </source>
</evidence>
<organism evidence="11 12">
    <name type="scientific">Adineta ricciae</name>
    <name type="common">Rotifer</name>
    <dbReference type="NCBI Taxonomy" id="249248"/>
    <lineage>
        <taxon>Eukaryota</taxon>
        <taxon>Metazoa</taxon>
        <taxon>Spiralia</taxon>
        <taxon>Gnathifera</taxon>
        <taxon>Rotifera</taxon>
        <taxon>Eurotatoria</taxon>
        <taxon>Bdelloidea</taxon>
        <taxon>Adinetida</taxon>
        <taxon>Adinetidae</taxon>
        <taxon>Adineta</taxon>
    </lineage>
</organism>
<evidence type="ECO:0000313" key="11">
    <source>
        <dbReference type="EMBL" id="CAF1274512.1"/>
    </source>
</evidence>
<evidence type="ECO:0000256" key="5">
    <source>
        <dbReference type="ARBA" id="ARBA00022786"/>
    </source>
</evidence>
<keyword evidence="9" id="KW-0175">Coiled coil</keyword>
<keyword evidence="5" id="KW-0833">Ubl conjugation pathway</keyword>
<dbReference type="OrthoDB" id="6600758at2759"/>
<dbReference type="GO" id="GO:0016740">
    <property type="term" value="F:transferase activity"/>
    <property type="evidence" value="ECO:0007669"/>
    <property type="project" value="UniProtKB-KW"/>
</dbReference>
<dbReference type="Gene3D" id="3.10.110.10">
    <property type="entry name" value="Ubiquitin Conjugating Enzyme"/>
    <property type="match status" value="1"/>
</dbReference>
<feature type="coiled-coil region" evidence="9">
    <location>
        <begin position="267"/>
        <end position="324"/>
    </location>
</feature>
<proteinExistence type="predicted"/>
<dbReference type="SMART" id="SM00212">
    <property type="entry name" value="UBCc"/>
    <property type="match status" value="1"/>
</dbReference>
<name>A0A815BT20_ADIRI</name>
<evidence type="ECO:0000256" key="6">
    <source>
        <dbReference type="ARBA" id="ARBA00022840"/>
    </source>
</evidence>
<evidence type="ECO:0000256" key="9">
    <source>
        <dbReference type="SAM" id="Coils"/>
    </source>
</evidence>
<evidence type="ECO:0000259" key="10">
    <source>
        <dbReference type="PROSITE" id="PS50127"/>
    </source>
</evidence>
<evidence type="ECO:0000256" key="1">
    <source>
        <dbReference type="ARBA" id="ARBA00004123"/>
    </source>
</evidence>
<dbReference type="Proteomes" id="UP000663852">
    <property type="component" value="Unassembled WGS sequence"/>
</dbReference>
<dbReference type="InterPro" id="IPR000608">
    <property type="entry name" value="UBC"/>
</dbReference>
<dbReference type="EMBL" id="CAJNOJ010000196">
    <property type="protein sequence ID" value="CAF1274512.1"/>
    <property type="molecule type" value="Genomic_DNA"/>
</dbReference>
<keyword evidence="6" id="KW-0067">ATP-binding</keyword>
<keyword evidence="7" id="KW-0539">Nucleus</keyword>
<gene>
    <name evidence="11" type="ORF">EDS130_LOCUS29209</name>
</gene>